<keyword evidence="3" id="KW-1185">Reference proteome</keyword>
<dbReference type="AlphaFoldDB" id="A0A0C2W3V8"/>
<gene>
    <name evidence="2" type="ORF">M408DRAFT_333644</name>
</gene>
<name>A0A0C2W3V8_SERVB</name>
<reference evidence="2 3" key="1">
    <citation type="submission" date="2014-04" db="EMBL/GenBank/DDBJ databases">
        <authorList>
            <consortium name="DOE Joint Genome Institute"/>
            <person name="Kuo A."/>
            <person name="Zuccaro A."/>
            <person name="Kohler A."/>
            <person name="Nagy L.G."/>
            <person name="Floudas D."/>
            <person name="Copeland A."/>
            <person name="Barry K.W."/>
            <person name="Cichocki N."/>
            <person name="Veneault-Fourrey C."/>
            <person name="LaButti K."/>
            <person name="Lindquist E.A."/>
            <person name="Lipzen A."/>
            <person name="Lundell T."/>
            <person name="Morin E."/>
            <person name="Murat C."/>
            <person name="Sun H."/>
            <person name="Tunlid A."/>
            <person name="Henrissat B."/>
            <person name="Grigoriev I.V."/>
            <person name="Hibbett D.S."/>
            <person name="Martin F."/>
            <person name="Nordberg H.P."/>
            <person name="Cantor M.N."/>
            <person name="Hua S.X."/>
        </authorList>
    </citation>
    <scope>NUCLEOTIDE SEQUENCE [LARGE SCALE GENOMIC DNA]</scope>
    <source>
        <strain evidence="2 3">MAFF 305830</strain>
    </source>
</reference>
<evidence type="ECO:0000313" key="3">
    <source>
        <dbReference type="Proteomes" id="UP000054097"/>
    </source>
</evidence>
<evidence type="ECO:0000256" key="1">
    <source>
        <dbReference type="SAM" id="MobiDB-lite"/>
    </source>
</evidence>
<dbReference type="Proteomes" id="UP000054097">
    <property type="component" value="Unassembled WGS sequence"/>
</dbReference>
<dbReference type="Gene3D" id="3.40.50.410">
    <property type="entry name" value="von Willebrand factor, type A domain"/>
    <property type="match status" value="1"/>
</dbReference>
<protein>
    <recommendedName>
        <fullName evidence="4">VWFA domain-containing protein</fullName>
    </recommendedName>
</protein>
<dbReference type="InterPro" id="IPR036465">
    <property type="entry name" value="vWFA_dom_sf"/>
</dbReference>
<dbReference type="OrthoDB" id="10009520at2759"/>
<proteinExistence type="predicted"/>
<accession>A0A0C2W3V8</accession>
<dbReference type="HOGENOM" id="CLU_004581_1_0_1"/>
<evidence type="ECO:0008006" key="4">
    <source>
        <dbReference type="Google" id="ProtNLM"/>
    </source>
</evidence>
<sequence length="1118" mass="123912">MSDQQRHRNFDVVVVVDSTGSMDSYLYALQRFIPQLLALQSIASTSPNNGRIGRIGILSYTDYYTPPIINPSQTSVANPVPANDAAAKALIPRLTVDDVLNWSGWVDWNNSKGGGDVLIEWTKGLTAEGGGDYPEAAKTALKFLMNRVLDKPRGEETESSEAKEELGASSEEQPERDTIVLWYTDSAPHHRSHRGINRLLEIAAHNPPPSSNFPTLATLISKESLGTAINLPAPHPEPSSGQKTTHNHGEACTDWVHLCLAAKEARLKVYTILPPNTADSDASFWVMLGEITKGGTCATGGRLTDSGNIPESGTQVPSGYIVGGGDFMRIVMNLSTAIVLNELGARGPFTSSGAWKGKDRVLDKPNATMSQNELSKIKGARWLSYQSDNIHEFLPEDNSRPHLPAASIGQVSGSRTPLATTIPAQSTEEMALDTMSTAPPSSSAEPVRPETPGYIDRNSLRDEDDWSQGFLPGPWRGAYLWASGSPKRGIRRESTESSALGSRIANSISLTLKDLFIETAREDEAAYWDTVMVSLKGVVNVDAESLSTVKVFSEVWTTINQRSPSSARAALFSAYTSQVSDMKNADKRETLLRWADMNNDASSEVTRLLQNCEGDERSSAGDPEMSFLTMDEEAFSELSLSREQLLALTTSCDRKTLKNAGDLLRYTRSITPNELPSGNEHISLHTTPPAVLFRVLPHLLLPGTLYSPRTASVLAIVAITANIPHLLVPARLLLESTKGTWINAATPENFSPQFIALALSVPLSRIYLLSQEESEVYQGMARYTRLEDNIDTKIQAKVPWTPMKTRGVGDRKRLCDGCGIRRSETMMHQVGTYVFGNMKAEKEQVEKECDEGMRCGMCVDSDTKNPKDWKDRGEIESCWVECSERWCRAQYVIEDEEALRIPPRCYYCRKRKPAPWIECTRCANRIILPRSYRVLPADSPSQFVCPPCQNAGHTGHKSIVHKLTTLRSLLFANDYEVGWLGIRPFKEIFRSRSTFVIWELYGNEIFKSLVPSTTPSPPLSPSVAMEKRKRLLLNGKKLLNPQELKEELQEIVERSMRNNKILCGLTFDYFDEKDVTRACGNAGCDFVASRSGIQEWYSGNGERRKRCPSCNRPSVDRT</sequence>
<evidence type="ECO:0000313" key="2">
    <source>
        <dbReference type="EMBL" id="KIM21133.1"/>
    </source>
</evidence>
<dbReference type="STRING" id="933852.A0A0C2W3V8"/>
<reference evidence="3" key="2">
    <citation type="submission" date="2015-01" db="EMBL/GenBank/DDBJ databases">
        <title>Evolutionary Origins and Diversification of the Mycorrhizal Mutualists.</title>
        <authorList>
            <consortium name="DOE Joint Genome Institute"/>
            <consortium name="Mycorrhizal Genomics Consortium"/>
            <person name="Kohler A."/>
            <person name="Kuo A."/>
            <person name="Nagy L.G."/>
            <person name="Floudas D."/>
            <person name="Copeland A."/>
            <person name="Barry K.W."/>
            <person name="Cichocki N."/>
            <person name="Veneault-Fourrey C."/>
            <person name="LaButti K."/>
            <person name="Lindquist E.A."/>
            <person name="Lipzen A."/>
            <person name="Lundell T."/>
            <person name="Morin E."/>
            <person name="Murat C."/>
            <person name="Riley R."/>
            <person name="Ohm R."/>
            <person name="Sun H."/>
            <person name="Tunlid A."/>
            <person name="Henrissat B."/>
            <person name="Grigoriev I.V."/>
            <person name="Hibbett D.S."/>
            <person name="Martin F."/>
        </authorList>
    </citation>
    <scope>NUCLEOTIDE SEQUENCE [LARGE SCALE GENOMIC DNA]</scope>
    <source>
        <strain evidence="3">MAFF 305830</strain>
    </source>
</reference>
<dbReference type="SUPFAM" id="SSF53300">
    <property type="entry name" value="vWA-like"/>
    <property type="match status" value="1"/>
</dbReference>
<dbReference type="EMBL" id="KN824392">
    <property type="protein sequence ID" value="KIM21133.1"/>
    <property type="molecule type" value="Genomic_DNA"/>
</dbReference>
<feature type="region of interest" description="Disordered" evidence="1">
    <location>
        <begin position="152"/>
        <end position="174"/>
    </location>
</feature>
<feature type="compositionally biased region" description="Basic and acidic residues" evidence="1">
    <location>
        <begin position="152"/>
        <end position="166"/>
    </location>
</feature>
<organism evidence="2 3">
    <name type="scientific">Serendipita vermifera MAFF 305830</name>
    <dbReference type="NCBI Taxonomy" id="933852"/>
    <lineage>
        <taxon>Eukaryota</taxon>
        <taxon>Fungi</taxon>
        <taxon>Dikarya</taxon>
        <taxon>Basidiomycota</taxon>
        <taxon>Agaricomycotina</taxon>
        <taxon>Agaricomycetes</taxon>
        <taxon>Sebacinales</taxon>
        <taxon>Serendipitaceae</taxon>
        <taxon>Serendipita</taxon>
    </lineage>
</organism>